<accession>A0AAD8IQX8</accession>
<feature type="compositionally biased region" description="Polar residues" evidence="2">
    <location>
        <begin position="95"/>
        <end position="106"/>
    </location>
</feature>
<comment type="caution">
    <text evidence="4">The sequence shown here is derived from an EMBL/GenBank/DDBJ whole genome shotgun (WGS) entry which is preliminary data.</text>
</comment>
<feature type="compositionally biased region" description="Polar residues" evidence="2">
    <location>
        <begin position="402"/>
        <end position="411"/>
    </location>
</feature>
<proteinExistence type="inferred from homology"/>
<evidence type="ECO:0000259" key="3">
    <source>
        <dbReference type="Pfam" id="PF03763"/>
    </source>
</evidence>
<feature type="region of interest" description="Disordered" evidence="2">
    <location>
        <begin position="207"/>
        <end position="239"/>
    </location>
</feature>
<feature type="region of interest" description="Disordered" evidence="2">
    <location>
        <begin position="302"/>
        <end position="321"/>
    </location>
</feature>
<evidence type="ECO:0000313" key="4">
    <source>
        <dbReference type="EMBL" id="KAK1390185.1"/>
    </source>
</evidence>
<dbReference type="AlphaFoldDB" id="A0AAD8IQX8"/>
<feature type="domain" description="Remorin C-terminal" evidence="3">
    <location>
        <begin position="320"/>
        <end position="423"/>
    </location>
</feature>
<keyword evidence="5" id="KW-1185">Reference proteome</keyword>
<reference evidence="4" key="2">
    <citation type="submission" date="2023-05" db="EMBL/GenBank/DDBJ databases">
        <authorList>
            <person name="Schelkunov M.I."/>
        </authorList>
    </citation>
    <scope>NUCLEOTIDE SEQUENCE</scope>
    <source>
        <strain evidence="4">Hsosn_3</strain>
        <tissue evidence="4">Leaf</tissue>
    </source>
</reference>
<evidence type="ECO:0000313" key="5">
    <source>
        <dbReference type="Proteomes" id="UP001237642"/>
    </source>
</evidence>
<feature type="region of interest" description="Disordered" evidence="2">
    <location>
        <begin position="72"/>
        <end position="106"/>
    </location>
</feature>
<gene>
    <name evidence="4" type="ORF">POM88_018363</name>
</gene>
<dbReference type="PANTHER" id="PTHR31471">
    <property type="entry name" value="OS02G0116800 PROTEIN"/>
    <property type="match status" value="1"/>
</dbReference>
<organism evidence="4 5">
    <name type="scientific">Heracleum sosnowskyi</name>
    <dbReference type="NCBI Taxonomy" id="360622"/>
    <lineage>
        <taxon>Eukaryota</taxon>
        <taxon>Viridiplantae</taxon>
        <taxon>Streptophyta</taxon>
        <taxon>Embryophyta</taxon>
        <taxon>Tracheophyta</taxon>
        <taxon>Spermatophyta</taxon>
        <taxon>Magnoliopsida</taxon>
        <taxon>eudicotyledons</taxon>
        <taxon>Gunneridae</taxon>
        <taxon>Pentapetalae</taxon>
        <taxon>asterids</taxon>
        <taxon>campanulids</taxon>
        <taxon>Apiales</taxon>
        <taxon>Apiaceae</taxon>
        <taxon>Apioideae</taxon>
        <taxon>apioid superclade</taxon>
        <taxon>Tordylieae</taxon>
        <taxon>Tordyliinae</taxon>
        <taxon>Heracleum</taxon>
    </lineage>
</organism>
<feature type="compositionally biased region" description="Polar residues" evidence="2">
    <location>
        <begin position="229"/>
        <end position="239"/>
    </location>
</feature>
<dbReference type="InterPro" id="IPR005516">
    <property type="entry name" value="Remorin_C"/>
</dbReference>
<comment type="similarity">
    <text evidence="1">Belongs to the remorin family.</text>
</comment>
<evidence type="ECO:0000256" key="1">
    <source>
        <dbReference type="ARBA" id="ARBA00005711"/>
    </source>
</evidence>
<evidence type="ECO:0000256" key="2">
    <source>
        <dbReference type="SAM" id="MobiDB-lite"/>
    </source>
</evidence>
<feature type="region of interest" description="Disordered" evidence="2">
    <location>
        <begin position="390"/>
        <end position="413"/>
    </location>
</feature>
<dbReference type="Pfam" id="PF03763">
    <property type="entry name" value="Remorin_C"/>
    <property type="match status" value="1"/>
</dbReference>
<protein>
    <submittedName>
        <fullName evidence="4">Remorin like</fullName>
    </submittedName>
</protein>
<dbReference type="PANTHER" id="PTHR31471:SF1">
    <property type="entry name" value="OS12G0613600 PROTEIN"/>
    <property type="match status" value="1"/>
</dbReference>
<sequence>MVGDLRVKQHSIFDSRNRSVDDNFSCYDSWIDGMSVSSSVFEVQNSERSPQIVPLAPFSKPAPSKWDDADKWIASPTSNQSKNRKPREHCGVGSLRNTTYGYGSRQTSTKVNAGVSVETMVSSEEPETKWMDSTHSSKKIGAHKLTGWESDAYLVPDSYNKSVADNCSDKITFNPSQHDSPLSIHCANSITSPFTTARSVSMRDMGTEMSPISSREPSRTGTPVRAMSPKSSPTSSQLLTPRRAALTLSQVISARNKVDLNRTELSEKEVQMKTRREIMLLGTQLGKINIAAWASKEEEDKDASTLLKNEESEQPAQSAIEKRAKAWEEEEKAKYISRFKNSEIKIQAWENLEKAKAEAEMRKIEAEVERMRSRAHNKLKEKLAAAREKAEKKLAAAESKMSRQVSKTAKQTEFFRKTGQTPSSFFCIRWSL</sequence>
<reference evidence="4" key="1">
    <citation type="submission" date="2023-02" db="EMBL/GenBank/DDBJ databases">
        <title>Genome of toxic invasive species Heracleum sosnowskyi carries increased number of genes despite the absence of recent whole-genome duplications.</title>
        <authorList>
            <person name="Schelkunov M."/>
            <person name="Shtratnikova V."/>
            <person name="Makarenko M."/>
            <person name="Klepikova A."/>
            <person name="Omelchenko D."/>
            <person name="Novikova G."/>
            <person name="Obukhova E."/>
            <person name="Bogdanov V."/>
            <person name="Penin A."/>
            <person name="Logacheva M."/>
        </authorList>
    </citation>
    <scope>NUCLEOTIDE SEQUENCE</scope>
    <source>
        <strain evidence="4">Hsosn_3</strain>
        <tissue evidence="4">Leaf</tissue>
    </source>
</reference>
<name>A0AAD8IQX8_9APIA</name>
<dbReference type="Proteomes" id="UP001237642">
    <property type="component" value="Unassembled WGS sequence"/>
</dbReference>
<dbReference type="EMBL" id="JAUIZM010000004">
    <property type="protein sequence ID" value="KAK1390185.1"/>
    <property type="molecule type" value="Genomic_DNA"/>
</dbReference>
<feature type="compositionally biased region" description="Polar residues" evidence="2">
    <location>
        <begin position="210"/>
        <end position="221"/>
    </location>
</feature>